<evidence type="ECO:0000313" key="2">
    <source>
        <dbReference type="Proteomes" id="UP000430466"/>
    </source>
</evidence>
<gene>
    <name evidence="1" type="ORF">GDZ32_09470</name>
</gene>
<evidence type="ECO:0000313" key="1">
    <source>
        <dbReference type="EMBL" id="MPW15016.1"/>
    </source>
</evidence>
<reference evidence="1 2" key="1">
    <citation type="submission" date="2019-10" db="EMBL/GenBank/DDBJ databases">
        <title>Draft genome sequences of Lactobacillus strains.</title>
        <authorList>
            <person name="Cho G.-S."/>
            <person name="Fagbemigun O."/>
            <person name="Brinks E."/>
            <person name="Franz C.M.A.P."/>
        </authorList>
    </citation>
    <scope>NUCLEOTIDE SEQUENCE [LARGE SCALE GENOMIC DNA]</scope>
    <source>
        <strain evidence="1 2">313</strain>
    </source>
</reference>
<organism evidence="1 2">
    <name type="scientific">Lactobacillus helveticus</name>
    <name type="common">Lactobacillus suntoryeus</name>
    <dbReference type="NCBI Taxonomy" id="1587"/>
    <lineage>
        <taxon>Bacteria</taxon>
        <taxon>Bacillati</taxon>
        <taxon>Bacillota</taxon>
        <taxon>Bacilli</taxon>
        <taxon>Lactobacillales</taxon>
        <taxon>Lactobacillaceae</taxon>
        <taxon>Lactobacillus</taxon>
    </lineage>
</organism>
<dbReference type="EMBL" id="WHOE01000115">
    <property type="protein sequence ID" value="MPW15016.1"/>
    <property type="molecule type" value="Genomic_DNA"/>
</dbReference>
<name>A0A6A7K3G0_LACHE</name>
<dbReference type="AlphaFoldDB" id="A0A6A7K3G0"/>
<protein>
    <submittedName>
        <fullName evidence="1">Uncharacterized protein</fullName>
    </submittedName>
</protein>
<proteinExistence type="predicted"/>
<accession>A0A6A7K3G0</accession>
<dbReference type="Proteomes" id="UP000430466">
    <property type="component" value="Unassembled WGS sequence"/>
</dbReference>
<comment type="caution">
    <text evidence="1">The sequence shown here is derived from an EMBL/GenBank/DDBJ whole genome shotgun (WGS) entry which is preliminary data.</text>
</comment>
<sequence>MAFYFVKNKKPSTIQLPMTPIASTNVAYLCNENKQLGERTKNTAPSIDEGMNLVFLLLFCLILFL</sequence>